<dbReference type="InterPro" id="IPR039537">
    <property type="entry name" value="Retrotran_Ty1/copia-like"/>
</dbReference>
<dbReference type="PANTHER" id="PTHR42648">
    <property type="entry name" value="TRANSPOSASE, PUTATIVE-RELATED"/>
    <property type="match status" value="1"/>
</dbReference>
<accession>A0ABQ5EPT9</accession>
<dbReference type="EMBL" id="BQNB010016540">
    <property type="protein sequence ID" value="GJT52910.1"/>
    <property type="molecule type" value="Genomic_DNA"/>
</dbReference>
<organism evidence="2 3">
    <name type="scientific">Tanacetum coccineum</name>
    <dbReference type="NCBI Taxonomy" id="301880"/>
    <lineage>
        <taxon>Eukaryota</taxon>
        <taxon>Viridiplantae</taxon>
        <taxon>Streptophyta</taxon>
        <taxon>Embryophyta</taxon>
        <taxon>Tracheophyta</taxon>
        <taxon>Spermatophyta</taxon>
        <taxon>Magnoliopsida</taxon>
        <taxon>eudicotyledons</taxon>
        <taxon>Gunneridae</taxon>
        <taxon>Pentapetalae</taxon>
        <taxon>asterids</taxon>
        <taxon>campanulids</taxon>
        <taxon>Asterales</taxon>
        <taxon>Asteraceae</taxon>
        <taxon>Asteroideae</taxon>
        <taxon>Anthemideae</taxon>
        <taxon>Anthemidinae</taxon>
        <taxon>Tanacetum</taxon>
    </lineage>
</organism>
<dbReference type="Gene3D" id="3.30.420.10">
    <property type="entry name" value="Ribonuclease H-like superfamily/Ribonuclease H"/>
    <property type="match status" value="1"/>
</dbReference>
<gene>
    <name evidence="2" type="ORF">Tco_0987964</name>
</gene>
<dbReference type="Proteomes" id="UP001151760">
    <property type="component" value="Unassembled WGS sequence"/>
</dbReference>
<dbReference type="Pfam" id="PF13976">
    <property type="entry name" value="gag_pre-integrs"/>
    <property type="match status" value="1"/>
</dbReference>
<reference evidence="2" key="1">
    <citation type="journal article" date="2022" name="Int. J. Mol. Sci.">
        <title>Draft Genome of Tanacetum Coccineum: Genomic Comparison of Closely Related Tanacetum-Family Plants.</title>
        <authorList>
            <person name="Yamashiro T."/>
            <person name="Shiraishi A."/>
            <person name="Nakayama K."/>
            <person name="Satake H."/>
        </authorList>
    </citation>
    <scope>NUCLEOTIDE SEQUENCE</scope>
</reference>
<sequence length="371" mass="42849">MKWVFPASPCKDIYETVECIDNGNVILNVGLKLWHSRLGHIHKKRIAQLQKDGVLESFDFKSDDVCESCLLGKMTKSPFTRTCERGEGLLDLVHTDVCGPFRSATKDGKRYYVTFTDDFSRYGYVYLIKHKSDTFEMFKRYQNEVENQLGRKIKLSPPRTPQLNGVAERRNRTLLDMVRSMMCRATLPISFWGYALETAAHILNLVPTKKVSKTPFEMWKGKRPSLGHIKIWGCEVFVRREAQDKLEARSKKCLFVGYPEESFGYLFYRPKDNVVFSVDEEPIVNTDTQQEVVTPVKPDDISLPIRRISGRVSKPSYFFYGFHIEEDKISDSTLSELDEPANYKEAMASLEAPKWKKAIKSEIQSMYDNQV</sequence>
<dbReference type="InterPro" id="IPR012337">
    <property type="entry name" value="RNaseH-like_sf"/>
</dbReference>
<keyword evidence="2" id="KW-0548">Nucleotidyltransferase</keyword>
<protein>
    <submittedName>
        <fullName evidence="2">RNA-directed DNA polymerase</fullName>
    </submittedName>
</protein>
<evidence type="ECO:0000313" key="3">
    <source>
        <dbReference type="Proteomes" id="UP001151760"/>
    </source>
</evidence>
<evidence type="ECO:0000313" key="2">
    <source>
        <dbReference type="EMBL" id="GJT52910.1"/>
    </source>
</evidence>
<proteinExistence type="predicted"/>
<dbReference type="SUPFAM" id="SSF53098">
    <property type="entry name" value="Ribonuclease H-like"/>
    <property type="match status" value="1"/>
</dbReference>
<dbReference type="InterPro" id="IPR057670">
    <property type="entry name" value="SH3_retrovirus"/>
</dbReference>
<name>A0ABQ5EPT9_9ASTR</name>
<keyword evidence="3" id="KW-1185">Reference proteome</keyword>
<reference evidence="2" key="2">
    <citation type="submission" date="2022-01" db="EMBL/GenBank/DDBJ databases">
        <authorList>
            <person name="Yamashiro T."/>
            <person name="Shiraishi A."/>
            <person name="Satake H."/>
            <person name="Nakayama K."/>
        </authorList>
    </citation>
    <scope>NUCLEOTIDE SEQUENCE</scope>
</reference>
<comment type="caution">
    <text evidence="2">The sequence shown here is derived from an EMBL/GenBank/DDBJ whole genome shotgun (WGS) entry which is preliminary data.</text>
</comment>
<keyword evidence="2" id="KW-0695">RNA-directed DNA polymerase</keyword>
<dbReference type="GO" id="GO:0003964">
    <property type="term" value="F:RNA-directed DNA polymerase activity"/>
    <property type="evidence" value="ECO:0007669"/>
    <property type="project" value="UniProtKB-KW"/>
</dbReference>
<feature type="domain" description="Integrase catalytic" evidence="1">
    <location>
        <begin position="132"/>
        <end position="223"/>
    </location>
</feature>
<dbReference type="Pfam" id="PF25597">
    <property type="entry name" value="SH3_retrovirus"/>
    <property type="match status" value="1"/>
</dbReference>
<dbReference type="PROSITE" id="PS50994">
    <property type="entry name" value="INTEGRASE"/>
    <property type="match status" value="1"/>
</dbReference>
<dbReference type="PANTHER" id="PTHR42648:SF27">
    <property type="entry name" value="RNA-DIRECTED DNA POLYMERASE"/>
    <property type="match status" value="1"/>
</dbReference>
<evidence type="ECO:0000259" key="1">
    <source>
        <dbReference type="PROSITE" id="PS50994"/>
    </source>
</evidence>
<dbReference type="InterPro" id="IPR001584">
    <property type="entry name" value="Integrase_cat-core"/>
</dbReference>
<dbReference type="InterPro" id="IPR025724">
    <property type="entry name" value="GAG-pre-integrase_dom"/>
</dbReference>
<keyword evidence="2" id="KW-0808">Transferase</keyword>
<dbReference type="InterPro" id="IPR036397">
    <property type="entry name" value="RNaseH_sf"/>
</dbReference>